<name>A0A0F9FHZ0_9ZZZZ</name>
<dbReference type="EMBL" id="LAZR01021237">
    <property type="protein sequence ID" value="KKL86019.1"/>
    <property type="molecule type" value="Genomic_DNA"/>
</dbReference>
<organism evidence="1">
    <name type="scientific">marine sediment metagenome</name>
    <dbReference type="NCBI Taxonomy" id="412755"/>
    <lineage>
        <taxon>unclassified sequences</taxon>
        <taxon>metagenomes</taxon>
        <taxon>ecological metagenomes</taxon>
    </lineage>
</organism>
<gene>
    <name evidence="1" type="ORF">LCGC14_1948910</name>
</gene>
<proteinExistence type="predicted"/>
<accession>A0A0F9FHZ0</accession>
<dbReference type="AlphaFoldDB" id="A0A0F9FHZ0"/>
<reference evidence="1" key="1">
    <citation type="journal article" date="2015" name="Nature">
        <title>Complex archaea that bridge the gap between prokaryotes and eukaryotes.</title>
        <authorList>
            <person name="Spang A."/>
            <person name="Saw J.H."/>
            <person name="Jorgensen S.L."/>
            <person name="Zaremba-Niedzwiedzka K."/>
            <person name="Martijn J."/>
            <person name="Lind A.E."/>
            <person name="van Eijk R."/>
            <person name="Schleper C."/>
            <person name="Guy L."/>
            <person name="Ettema T.J."/>
        </authorList>
    </citation>
    <scope>NUCLEOTIDE SEQUENCE</scope>
</reference>
<comment type="caution">
    <text evidence="1">The sequence shown here is derived from an EMBL/GenBank/DDBJ whole genome shotgun (WGS) entry which is preliminary data.</text>
</comment>
<evidence type="ECO:0000313" key="1">
    <source>
        <dbReference type="EMBL" id="KKL86019.1"/>
    </source>
</evidence>
<sequence>MATALPFISAGLIIGGTLLSAQAQKEAGEEAEAAAKANALQAAENARIVRAEGRKRAARAVRGGERLKSTQRAAFGKSGVLLTGSAQEILAETDRVTAEDVEAILTASETGQAEFLFEASQRTRQAKAAARAAKIAPLATLVSGAGKAAIALQPAFQPKV</sequence>
<protein>
    <submittedName>
        <fullName evidence="1">Uncharacterized protein</fullName>
    </submittedName>
</protein>